<gene>
    <name evidence="3" type="ORF">EHE22_01790</name>
</gene>
<evidence type="ECO:0000259" key="2">
    <source>
        <dbReference type="Pfam" id="PF22879"/>
    </source>
</evidence>
<dbReference type="InterPro" id="IPR055101">
    <property type="entry name" value="AIPR_N"/>
</dbReference>
<dbReference type="InterPro" id="IPR018891">
    <property type="entry name" value="AIPR_C"/>
</dbReference>
<feature type="domain" description="Abortive phage infection protein C-terminal" evidence="1">
    <location>
        <begin position="260"/>
        <end position="569"/>
    </location>
</feature>
<reference evidence="3 4" key="1">
    <citation type="submission" date="2018-11" db="EMBL/GenBank/DDBJ databases">
        <title>Genome sequencing and analysis.</title>
        <authorList>
            <person name="Huang Y.-T."/>
        </authorList>
    </citation>
    <scope>NUCLEOTIDE SEQUENCE [LARGE SCALE GENOMIC DNA]</scope>
    <source>
        <strain evidence="3 4">SHIN</strain>
    </source>
</reference>
<protein>
    <submittedName>
        <fullName evidence="3">AIPR protein</fullName>
    </submittedName>
</protein>
<dbReference type="Proteomes" id="UP000526233">
    <property type="component" value="Unassembled WGS sequence"/>
</dbReference>
<proteinExistence type="predicted"/>
<organism evidence="3 4">
    <name type="scientific">Brucella pseudogrignonensis</name>
    <dbReference type="NCBI Taxonomy" id="419475"/>
    <lineage>
        <taxon>Bacteria</taxon>
        <taxon>Pseudomonadati</taxon>
        <taxon>Pseudomonadota</taxon>
        <taxon>Alphaproteobacteria</taxon>
        <taxon>Hyphomicrobiales</taxon>
        <taxon>Brucellaceae</taxon>
        <taxon>Brucella/Ochrobactrum group</taxon>
        <taxon>Brucella</taxon>
    </lineage>
</organism>
<evidence type="ECO:0000259" key="1">
    <source>
        <dbReference type="Pfam" id="PF10592"/>
    </source>
</evidence>
<feature type="domain" description="Abortive infection phage resistance protein N-terminal" evidence="2">
    <location>
        <begin position="51"/>
        <end position="201"/>
    </location>
</feature>
<evidence type="ECO:0000313" key="3">
    <source>
        <dbReference type="EMBL" id="NNV19161.1"/>
    </source>
</evidence>
<accession>A0A7Y3T170</accession>
<dbReference type="Pfam" id="PF22879">
    <property type="entry name" value="AIPR_N"/>
    <property type="match status" value="1"/>
</dbReference>
<comment type="caution">
    <text evidence="3">The sequence shown here is derived from an EMBL/GenBank/DDBJ whole genome shotgun (WGS) entry which is preliminary data.</text>
</comment>
<dbReference type="AlphaFoldDB" id="A0A7Y3T170"/>
<dbReference type="EMBL" id="PKQI01000001">
    <property type="protein sequence ID" value="NNV19161.1"/>
    <property type="molecule type" value="Genomic_DNA"/>
</dbReference>
<dbReference type="Pfam" id="PF10592">
    <property type="entry name" value="AIPR"/>
    <property type="match status" value="1"/>
</dbReference>
<sequence length="711" mass="79592">MSGICSTGRVDKIRSQRGVRVSEELAEFNHEFFQEVLASADAEGQFTEDAFFDLFCKQLVDAGELDTADRALYQSSRGIRVDGYAGDPNSNEGELTLIIVDFSQASEIRSLSRAEMDAAFKRLTNFISKALDPTFRQGLEETSPGFGVADMIAKRWDTIEKIKLVLITNRQLSSRVEGRESNELRGIPVAYSVWDIARLHRFVSSGHGREEIEIDLREDFGGAIPALPAHLSEAGYEAYLLVIPGTTLAAIYERWGAQLLEQNVRVFLQARGSVNKGIRTTIERDPEMFFAFNNGITATAESVKVTQGGGTLAIASISNLQIVNGGQTTASIHAASRKKEPGLDKVFVQMKLSIVEQSMASDVVPKISEFANSQNKVNAADFFANHAFHIRFQEFSRRIFAPSPDGTFRESKWFYERARGQYQDARNLLKTAQKRKFDVEFPKSQMIDKTDLAKFLNPWRGFPEIVSRGSQKNFVHFADSIGKEWEKNSDAFNEDFFRHSIAKAIIFREAERLVTKQSWYQGGGIRSRVVPYAIAKLQFDAARIEGVVDLDKVWRRQGLSDVLERTLCSGLEAVHGVITGGPGEIANPLEWAKQQACWARVKTLQVSWPEDWEDTLVGRDEHRANRRSAVRDQRMLNGIEAQTEVLRRGGGFWSEVKAWGTRRKALSPDEASILAVAAGIPGRLPTERQCARLLQILQRLEADGFQTSAHA</sequence>
<name>A0A7Y3T170_9HYPH</name>
<evidence type="ECO:0000313" key="4">
    <source>
        <dbReference type="Proteomes" id="UP000526233"/>
    </source>
</evidence>